<feature type="non-terminal residue" evidence="1">
    <location>
        <position position="109"/>
    </location>
</feature>
<dbReference type="EMBL" id="BARU01024142">
    <property type="protein sequence ID" value="GAH47655.1"/>
    <property type="molecule type" value="Genomic_DNA"/>
</dbReference>
<proteinExistence type="predicted"/>
<name>X1GS17_9ZZZZ</name>
<comment type="caution">
    <text evidence="1">The sequence shown here is derived from an EMBL/GenBank/DDBJ whole genome shotgun (WGS) entry which is preliminary data.</text>
</comment>
<dbReference type="AlphaFoldDB" id="X1GS17"/>
<protein>
    <submittedName>
        <fullName evidence="1">Uncharacterized protein</fullName>
    </submittedName>
</protein>
<accession>X1GS17</accession>
<gene>
    <name evidence="1" type="ORF">S03H2_39095</name>
</gene>
<organism evidence="1">
    <name type="scientific">marine sediment metagenome</name>
    <dbReference type="NCBI Taxonomy" id="412755"/>
    <lineage>
        <taxon>unclassified sequences</taxon>
        <taxon>metagenomes</taxon>
        <taxon>ecological metagenomes</taxon>
    </lineage>
</organism>
<evidence type="ECO:0000313" key="1">
    <source>
        <dbReference type="EMBL" id="GAH47655.1"/>
    </source>
</evidence>
<reference evidence="1" key="1">
    <citation type="journal article" date="2014" name="Front. Microbiol.">
        <title>High frequency of phylogenetically diverse reductive dehalogenase-homologous genes in deep subseafloor sedimentary metagenomes.</title>
        <authorList>
            <person name="Kawai M."/>
            <person name="Futagami T."/>
            <person name="Toyoda A."/>
            <person name="Takaki Y."/>
            <person name="Nishi S."/>
            <person name="Hori S."/>
            <person name="Arai W."/>
            <person name="Tsubouchi T."/>
            <person name="Morono Y."/>
            <person name="Uchiyama I."/>
            <person name="Ito T."/>
            <person name="Fujiyama A."/>
            <person name="Inagaki F."/>
            <person name="Takami H."/>
        </authorList>
    </citation>
    <scope>NUCLEOTIDE SEQUENCE</scope>
    <source>
        <strain evidence="1">Expedition CK06-06</strain>
    </source>
</reference>
<sequence>MHYFQQRYLRENQTFPAYTGLWTIDLPNKGLLSGIGLRVHGYNDLASFDEPDTWLHDRIKKIEVIVNGSQVVKSYDARQLLALMLFKKTPHYSHDYKNMHGGSAEEFWY</sequence>